<sequence length="771" mass="82971">MINTINNASSVQTTLTVKPEAAPAGQPDETTQVQQNSSGKTANSSQAVLVALESIITTELTELSQTVANRAALIKSLPPEIRELVQQLVSQNQAAQTTLQEGLVALLKSSKTGAEKLAMLADIMEQAAGLTAEEGQGSDAKQPEVPQRPGNLSPNNSQNLSTKLVMPTGDSVKSQELAQLLRAFATQPELVEGMPPEIRELVLTLLQQEEPSSQAGQTKSNQQNPSTQQILLTGELGELTQTIANRTAQDKSLPPENREPVQQLLSQNQAVQTSLLAGVVALLKSSKTRADKTAMLADIMEGQGEASSPAATDKQQLQTELTAALQGKNSGDLQEMVKVLRQLAARSNVQGNNQPNQGPDAKQPEMPQRQENSPNNSQNLPTKPATLAGDSVKSQELAQLLKAFTTQPELKSLPPEIRKIVLTILQQEESGQEQAAQTTQPEAKEGQGPGAKQSQLPQRQENSPNNPQNLPAKPTTLAGFAVKSQESAQLLRAFATQPELVESLPPEIRKLVLTILQPEEPASPTAQKTQTTQMPAQQTPRPTTQSSAPTLTAQASSSQAGQPMQTLPAAVAELVTALNKSQQSPSEKIIVFANILEQAAELLTSKQPQAAQSFGLSQQAMVELANIWQEKSPEEVKAAIKVVQELAETMSKPSGVTAERQDAQRVLSIAVPLYFGDGQTVYPAYIHVYYQEEEDKKNPGQKVTETWLRICLETENIGMVDAAFRLYDGNNLDVKVRFSDAEAASGFADSMEEVKEQLGQLPLTVGEFLVK</sequence>
<feature type="region of interest" description="Disordered" evidence="1">
    <location>
        <begin position="19"/>
        <end position="40"/>
    </location>
</feature>
<name>A0ABZ3IR30_9FIRM</name>
<feature type="region of interest" description="Disordered" evidence="1">
    <location>
        <begin position="431"/>
        <end position="474"/>
    </location>
</feature>
<feature type="compositionally biased region" description="Polar residues" evidence="1">
    <location>
        <begin position="28"/>
        <end position="40"/>
    </location>
</feature>
<evidence type="ECO:0000313" key="3">
    <source>
        <dbReference type="Proteomes" id="UP000216752"/>
    </source>
</evidence>
<feature type="compositionally biased region" description="Polar residues" evidence="1">
    <location>
        <begin position="369"/>
        <end position="381"/>
    </location>
</feature>
<evidence type="ECO:0008006" key="4">
    <source>
        <dbReference type="Google" id="ProtNLM"/>
    </source>
</evidence>
<reference evidence="2" key="1">
    <citation type="submission" date="2024-05" db="EMBL/GenBank/DDBJ databases">
        <title>Isolation and characterization of Sporomusa carbonis sp. nov., a carboxydotrophic hydrogenogen in the genus of Sporomusa isolated from a charcoal burning pile.</title>
        <authorList>
            <person name="Boeer T."/>
            <person name="Rosenbaum F."/>
            <person name="Eysell L."/>
            <person name="Mueller V."/>
            <person name="Daniel R."/>
            <person name="Poehlein A."/>
        </authorList>
    </citation>
    <scope>NUCLEOTIDE SEQUENCE [LARGE SCALE GENOMIC DNA]</scope>
    <source>
        <strain evidence="2">DSM 10669</strain>
    </source>
</reference>
<feature type="compositionally biased region" description="Low complexity" evidence="1">
    <location>
        <begin position="524"/>
        <end position="550"/>
    </location>
</feature>
<organism evidence="2 3">
    <name type="scientific">Sporomusa silvacetica DSM 10669</name>
    <dbReference type="NCBI Taxonomy" id="1123289"/>
    <lineage>
        <taxon>Bacteria</taxon>
        <taxon>Bacillati</taxon>
        <taxon>Bacillota</taxon>
        <taxon>Negativicutes</taxon>
        <taxon>Selenomonadales</taxon>
        <taxon>Sporomusaceae</taxon>
        <taxon>Sporomusa</taxon>
    </lineage>
</organism>
<evidence type="ECO:0000313" key="2">
    <source>
        <dbReference type="EMBL" id="XFO68171.1"/>
    </source>
</evidence>
<feature type="region of interest" description="Disordered" evidence="1">
    <location>
        <begin position="130"/>
        <end position="162"/>
    </location>
</feature>
<feature type="compositionally biased region" description="Polar residues" evidence="1">
    <location>
        <begin position="150"/>
        <end position="162"/>
    </location>
</feature>
<gene>
    <name evidence="2" type="ORF">SPSIL_043910</name>
</gene>
<proteinExistence type="predicted"/>
<accession>A0ABZ3IR30</accession>
<feature type="compositionally biased region" description="Polar residues" evidence="1">
    <location>
        <begin position="551"/>
        <end position="564"/>
    </location>
</feature>
<keyword evidence="3" id="KW-1185">Reference proteome</keyword>
<feature type="compositionally biased region" description="Low complexity" evidence="1">
    <location>
        <begin position="431"/>
        <end position="441"/>
    </location>
</feature>
<feature type="compositionally biased region" description="Polar residues" evidence="1">
    <location>
        <begin position="452"/>
        <end position="469"/>
    </location>
</feature>
<evidence type="ECO:0000256" key="1">
    <source>
        <dbReference type="SAM" id="MobiDB-lite"/>
    </source>
</evidence>
<dbReference type="EMBL" id="CP155573">
    <property type="protein sequence ID" value="XFO68171.1"/>
    <property type="molecule type" value="Genomic_DNA"/>
</dbReference>
<feature type="region of interest" description="Disordered" evidence="1">
    <location>
        <begin position="519"/>
        <end position="564"/>
    </location>
</feature>
<feature type="region of interest" description="Disordered" evidence="1">
    <location>
        <begin position="348"/>
        <end position="387"/>
    </location>
</feature>
<dbReference type="Proteomes" id="UP000216752">
    <property type="component" value="Chromosome"/>
</dbReference>
<feature type="compositionally biased region" description="Low complexity" evidence="1">
    <location>
        <begin position="350"/>
        <end position="359"/>
    </location>
</feature>
<protein>
    <recommendedName>
        <fullName evidence="4">Flagellar hook-length control protein FliK</fullName>
    </recommendedName>
</protein>